<evidence type="ECO:0000256" key="1">
    <source>
        <dbReference type="ARBA" id="ARBA00008857"/>
    </source>
</evidence>
<dbReference type="InterPro" id="IPR050090">
    <property type="entry name" value="Tyrosine_recombinase_XerCD"/>
</dbReference>
<evidence type="ECO:0000259" key="4">
    <source>
        <dbReference type="PROSITE" id="PS51898"/>
    </source>
</evidence>
<dbReference type="Pfam" id="PF00589">
    <property type="entry name" value="Phage_integrase"/>
    <property type="match status" value="1"/>
</dbReference>
<dbReference type="PANTHER" id="PTHR30349:SF41">
    <property type="entry name" value="INTEGRASE_RECOMBINASE PROTEIN MJ0367-RELATED"/>
    <property type="match status" value="1"/>
</dbReference>
<organism evidence="5 6">
    <name type="scientific">Micrococcus luteus</name>
    <name type="common">Micrococcus lysodeikticus</name>
    <dbReference type="NCBI Taxonomy" id="1270"/>
    <lineage>
        <taxon>Bacteria</taxon>
        <taxon>Bacillati</taxon>
        <taxon>Actinomycetota</taxon>
        <taxon>Actinomycetes</taxon>
        <taxon>Micrococcales</taxon>
        <taxon>Micrococcaceae</taxon>
        <taxon>Micrococcus</taxon>
    </lineage>
</organism>
<dbReference type="Proteomes" id="UP000184253">
    <property type="component" value="Unassembled WGS sequence"/>
</dbReference>
<dbReference type="GO" id="GO:0006310">
    <property type="term" value="P:DNA recombination"/>
    <property type="evidence" value="ECO:0007669"/>
    <property type="project" value="UniProtKB-KW"/>
</dbReference>
<dbReference type="SUPFAM" id="SSF56349">
    <property type="entry name" value="DNA breaking-rejoining enzymes"/>
    <property type="match status" value="1"/>
</dbReference>
<protein>
    <submittedName>
        <fullName evidence="5">Site-specific recombinase XerD</fullName>
    </submittedName>
</protein>
<dbReference type="InterPro" id="IPR002104">
    <property type="entry name" value="Integrase_catalytic"/>
</dbReference>
<dbReference type="AlphaFoldDB" id="A0ABD7M9X5"/>
<dbReference type="RefSeq" id="WP_228062874.1">
    <property type="nucleotide sequence ID" value="NZ_FRCE01000014.1"/>
</dbReference>
<gene>
    <name evidence="5" type="ORF">SAMN04487849_11427</name>
</gene>
<accession>A0ABD7M9X5</accession>
<dbReference type="Gene3D" id="1.10.443.10">
    <property type="entry name" value="Intergrase catalytic core"/>
    <property type="match status" value="1"/>
</dbReference>
<proteinExistence type="inferred from homology"/>
<dbReference type="InterPro" id="IPR011010">
    <property type="entry name" value="DNA_brk_join_enz"/>
</dbReference>
<comment type="similarity">
    <text evidence="1">Belongs to the 'phage' integrase family.</text>
</comment>
<evidence type="ECO:0000256" key="3">
    <source>
        <dbReference type="ARBA" id="ARBA00023172"/>
    </source>
</evidence>
<name>A0ABD7M9X5_MICLU</name>
<sequence length="377" mass="42830">MDWVLMGRIPHGASSLYLAGGVTFLNAYEAVFDAMLEGWRMQQIGGRRLKEDSVARALGVVRRFEAYAGKKPWEWSAGDFDEWMTLLVSQRQVEASTIRSYQGAIRTFCDYICSPHYGWVDECMERFGTHPVQVCHEWNTLAHLQDYEGKPGRRPLTRSELQRLLDHADAEVSRLLDEHRKGALPAFRDATLFKVVYAWGMRASEAVGLDVTDFYRNPKAPQFGEFGVMQIRHGKSSRGGPPKRRAVVSLFDWAVDALQDYVEQVRPLMVRDGSTALWVSERGTRLRTRELSSRFAAYRTALGLDEVLTPHALRHSYVTHLIESGVDPGFVQRQVGHLHQSTTAIYTGVSADYMNTMMSQAIEKTRLRPRDEEGTGR</sequence>
<reference evidence="5 6" key="1">
    <citation type="submission" date="2016-11" db="EMBL/GenBank/DDBJ databases">
        <authorList>
            <person name="Varghese N."/>
            <person name="Submissions S."/>
        </authorList>
    </citation>
    <scope>NUCLEOTIDE SEQUENCE [LARGE SCALE GENOMIC DNA]</scope>
    <source>
        <strain evidence="5 6">VTM4R57</strain>
    </source>
</reference>
<keyword evidence="2" id="KW-0238">DNA-binding</keyword>
<dbReference type="EMBL" id="FRCE01000014">
    <property type="protein sequence ID" value="SHL84231.1"/>
    <property type="molecule type" value="Genomic_DNA"/>
</dbReference>
<dbReference type="PANTHER" id="PTHR30349">
    <property type="entry name" value="PHAGE INTEGRASE-RELATED"/>
    <property type="match status" value="1"/>
</dbReference>
<comment type="caution">
    <text evidence="5">The sequence shown here is derived from an EMBL/GenBank/DDBJ whole genome shotgun (WGS) entry which is preliminary data.</text>
</comment>
<evidence type="ECO:0000313" key="5">
    <source>
        <dbReference type="EMBL" id="SHL84231.1"/>
    </source>
</evidence>
<keyword evidence="3" id="KW-0233">DNA recombination</keyword>
<evidence type="ECO:0000256" key="2">
    <source>
        <dbReference type="ARBA" id="ARBA00023125"/>
    </source>
</evidence>
<dbReference type="GO" id="GO:0003677">
    <property type="term" value="F:DNA binding"/>
    <property type="evidence" value="ECO:0007669"/>
    <property type="project" value="UniProtKB-KW"/>
</dbReference>
<dbReference type="PROSITE" id="PS51898">
    <property type="entry name" value="TYR_RECOMBINASE"/>
    <property type="match status" value="1"/>
</dbReference>
<feature type="domain" description="Tyr recombinase" evidence="4">
    <location>
        <begin position="151"/>
        <end position="359"/>
    </location>
</feature>
<evidence type="ECO:0000313" key="6">
    <source>
        <dbReference type="Proteomes" id="UP000184253"/>
    </source>
</evidence>
<dbReference type="InterPro" id="IPR013762">
    <property type="entry name" value="Integrase-like_cat_sf"/>
</dbReference>